<dbReference type="RefSeq" id="WP_031412140.1">
    <property type="nucleotide sequence ID" value="NZ_CP011074.1"/>
</dbReference>
<evidence type="ECO:0000256" key="4">
    <source>
        <dbReference type="ARBA" id="ARBA00022691"/>
    </source>
</evidence>
<dbReference type="AlphaFoldDB" id="A0A0F7EFL7"/>
<keyword evidence="3" id="KW-0808">Transferase</keyword>
<organism evidence="7">
    <name type="scientific">Brevibacillus laterosporus</name>
    <name type="common">Bacillus laterosporus</name>
    <dbReference type="NCBI Taxonomy" id="1465"/>
    <lineage>
        <taxon>Bacteria</taxon>
        <taxon>Bacillati</taxon>
        <taxon>Bacillota</taxon>
        <taxon>Bacilli</taxon>
        <taxon>Bacillales</taxon>
        <taxon>Paenibacillaceae</taxon>
        <taxon>Brevibacillus</taxon>
    </lineage>
</organism>
<reference evidence="7" key="1">
    <citation type="submission" date="2015-03" db="EMBL/GenBank/DDBJ databases">
        <title>MIGS Cultured Bacterial/Archaeal sample from Brevibacillus laterosporus.</title>
        <authorList>
            <person name="Zeng D."/>
            <person name="Zhu L."/>
            <person name="Dong G."/>
            <person name="Ye W."/>
            <person name="Ren D."/>
            <person name="Wu L."/>
            <person name="Xu J."/>
            <person name="Li G."/>
            <person name="Guo L."/>
        </authorList>
    </citation>
    <scope>NUCLEOTIDE SEQUENCE</scope>
    <source>
        <strain evidence="7">B9</strain>
    </source>
</reference>
<evidence type="ECO:0000256" key="1">
    <source>
        <dbReference type="ARBA" id="ARBA00006594"/>
    </source>
</evidence>
<dbReference type="GO" id="GO:0003677">
    <property type="term" value="F:DNA binding"/>
    <property type="evidence" value="ECO:0007669"/>
    <property type="project" value="InterPro"/>
</dbReference>
<gene>
    <name evidence="7" type="ORF">EX87_06560</name>
</gene>
<evidence type="ECO:0000256" key="3">
    <source>
        <dbReference type="ARBA" id="ARBA00022679"/>
    </source>
</evidence>
<dbReference type="EMBL" id="CP011074">
    <property type="protein sequence ID" value="AKF93329.1"/>
    <property type="molecule type" value="Genomic_DNA"/>
</dbReference>
<dbReference type="Gene3D" id="3.40.50.150">
    <property type="entry name" value="Vaccinia Virus protein VP39"/>
    <property type="match status" value="1"/>
</dbReference>
<keyword evidence="5" id="KW-0680">Restriction system</keyword>
<dbReference type="InterPro" id="IPR002295">
    <property type="entry name" value="N4/N6-MTase_EcoPI_Mod-like"/>
</dbReference>
<proteinExistence type="inferred from homology"/>
<dbReference type="GO" id="GO:0008170">
    <property type="term" value="F:N-methyltransferase activity"/>
    <property type="evidence" value="ECO:0007669"/>
    <property type="project" value="InterPro"/>
</dbReference>
<sequence length="520" mass="60377">MEERKQDLLEWQRENRKKLKEHFPSLFHQGILVRSEWVKLFGEDTLHDDRYGLLWPSKRTAIQEASLKPAFPTPTLHLACSKNASETENLYIEGDNLDGLRLLCSTHTGKIQCIYIDPPYNTGKNFIYKDNYHSKMKSKILHKHSSAFDQQWRENMHNDWLTMMYPRLAIARQLLTEDGVILISIDSKEFANLRLICDELYGEQNYVGEFVWSGGRKNDAKFISISHEFILVYGKNVSYLQQHRKVWREKKTGLAEIYKQGKHLAKKYNGQYREASRELKKWFRTLPENHPSKQHSHYAAIDEKGVYFPGDISWPGGGGPAYDVLHPVTQKPVKVPARGWAYTEQRMKEFLQADLIHFGIDETTIPCIKRYLHDTEHQVPYSVFYHDGRRAMKRLRKLMDGQLFPFPKDERLMKKVLEIVTDKESIVLDFFAGSSTTAHAVMQLNAEDGGKRKFIMIQLPEAIPATSTAYHQGYRTICELGQERIRRAGEQILEETGSQQTDYGFRVITLSDADRDTAVD</sequence>
<dbReference type="PROSITE" id="PS00092">
    <property type="entry name" value="N6_MTASE"/>
    <property type="match status" value="1"/>
</dbReference>
<evidence type="ECO:0000256" key="5">
    <source>
        <dbReference type="ARBA" id="ARBA00022747"/>
    </source>
</evidence>
<protein>
    <submittedName>
        <fullName evidence="7">Type III restriction-modification system</fullName>
    </submittedName>
</protein>
<dbReference type="Pfam" id="PF01555">
    <property type="entry name" value="N6_N4_Mtase"/>
    <property type="match status" value="1"/>
</dbReference>
<dbReference type="InterPro" id="IPR002052">
    <property type="entry name" value="DNA_methylase_N6_adenine_CS"/>
</dbReference>
<evidence type="ECO:0000259" key="6">
    <source>
        <dbReference type="Pfam" id="PF01555"/>
    </source>
</evidence>
<dbReference type="REBASE" id="111303">
    <property type="entry name" value="M.BlaB9ORF6560P"/>
</dbReference>
<evidence type="ECO:0000256" key="2">
    <source>
        <dbReference type="ARBA" id="ARBA00022603"/>
    </source>
</evidence>
<dbReference type="InterPro" id="IPR029063">
    <property type="entry name" value="SAM-dependent_MTases_sf"/>
</dbReference>
<feature type="domain" description="DNA methylase N-4/N-6" evidence="6">
    <location>
        <begin position="111"/>
        <end position="459"/>
    </location>
</feature>
<dbReference type="SUPFAM" id="SSF53335">
    <property type="entry name" value="S-adenosyl-L-methionine-dependent methyltransferases"/>
    <property type="match status" value="1"/>
</dbReference>
<dbReference type="PIRSF" id="PIRSF015855">
    <property type="entry name" value="TypeIII_Mtase_mKpnI"/>
    <property type="match status" value="1"/>
</dbReference>
<name>A0A0F7EFL7_BRELA</name>
<dbReference type="GO" id="GO:0009307">
    <property type="term" value="P:DNA restriction-modification system"/>
    <property type="evidence" value="ECO:0007669"/>
    <property type="project" value="UniProtKB-KW"/>
</dbReference>
<keyword evidence="2" id="KW-0489">Methyltransferase</keyword>
<dbReference type="InterPro" id="IPR002941">
    <property type="entry name" value="DNA_methylase_N4/N6"/>
</dbReference>
<evidence type="ECO:0000313" key="7">
    <source>
        <dbReference type="EMBL" id="AKF93329.1"/>
    </source>
</evidence>
<comment type="similarity">
    <text evidence="1">Belongs to the N(4)/N(6)-methyltransferase family.</text>
</comment>
<dbReference type="PRINTS" id="PR00506">
    <property type="entry name" value="D21N6MTFRASE"/>
</dbReference>
<accession>A0A0F7EFL7</accession>
<dbReference type="GO" id="GO:0032259">
    <property type="term" value="P:methylation"/>
    <property type="evidence" value="ECO:0007669"/>
    <property type="project" value="UniProtKB-KW"/>
</dbReference>
<keyword evidence="4" id="KW-0949">S-adenosyl-L-methionine</keyword>